<evidence type="ECO:0000313" key="2">
    <source>
        <dbReference type="EMBL" id="TID19954.1"/>
    </source>
</evidence>
<accession>A0A4Z1PBP7</accession>
<feature type="signal peptide" evidence="1">
    <location>
        <begin position="1"/>
        <end position="21"/>
    </location>
</feature>
<dbReference type="AlphaFoldDB" id="A0A4Z1PBP7"/>
<dbReference type="Proteomes" id="UP000298493">
    <property type="component" value="Unassembled WGS sequence"/>
</dbReference>
<comment type="caution">
    <text evidence="2">The sequence shown here is derived from an EMBL/GenBank/DDBJ whole genome shotgun (WGS) entry which is preliminary data.</text>
</comment>
<proteinExistence type="predicted"/>
<sequence>MLGPRPVAGLQVLILASGVSAGVHGPFNRPLVHPKPFEKRLTEPSELSATWGPDITLGQTASEFTTLSTIYTTGPPPAQVKGSIFLWPGLFDQANRNGGDLIQSVVELHDAKSTMETCQAKPGQWCIRPFVVNFKTRPLSTTPEHGKSIDPGDKILIQYTKAPGPDGKWNQKITNLSKGNAVLFDYPAGQTPTRWLQIATEYQGGNTGTASEQIYTNTTVTVRDAEPGLGAKFRKHGDIQSTNPYSKDGGKTWVIDRVAIPAKLPGTEFKNS</sequence>
<gene>
    <name evidence="2" type="ORF">E6O75_ATG07414</name>
</gene>
<keyword evidence="3" id="KW-1185">Reference proteome</keyword>
<organism evidence="2 3">
    <name type="scientific">Venturia nashicola</name>
    <dbReference type="NCBI Taxonomy" id="86259"/>
    <lineage>
        <taxon>Eukaryota</taxon>
        <taxon>Fungi</taxon>
        <taxon>Dikarya</taxon>
        <taxon>Ascomycota</taxon>
        <taxon>Pezizomycotina</taxon>
        <taxon>Dothideomycetes</taxon>
        <taxon>Pleosporomycetidae</taxon>
        <taxon>Venturiales</taxon>
        <taxon>Venturiaceae</taxon>
        <taxon>Venturia</taxon>
    </lineage>
</organism>
<keyword evidence="1" id="KW-0732">Signal</keyword>
<reference evidence="2 3" key="1">
    <citation type="submission" date="2019-04" db="EMBL/GenBank/DDBJ databases">
        <title>High contiguity whole genome sequence and gene annotation resource for two Venturia nashicola isolates.</title>
        <authorList>
            <person name="Prokchorchik M."/>
            <person name="Won K."/>
            <person name="Lee Y."/>
            <person name="Choi E.D."/>
            <person name="Segonzac C."/>
            <person name="Sohn K.H."/>
        </authorList>
    </citation>
    <scope>NUCLEOTIDE SEQUENCE [LARGE SCALE GENOMIC DNA]</scope>
    <source>
        <strain evidence="2 3">PRI2</strain>
    </source>
</reference>
<protein>
    <submittedName>
        <fullName evidence="2">Sexual differentiation process protein isp4</fullName>
    </submittedName>
</protein>
<name>A0A4Z1PBP7_9PEZI</name>
<feature type="chain" id="PRO_5021309770" evidence="1">
    <location>
        <begin position="22"/>
        <end position="272"/>
    </location>
</feature>
<evidence type="ECO:0000313" key="3">
    <source>
        <dbReference type="Proteomes" id="UP000298493"/>
    </source>
</evidence>
<dbReference type="STRING" id="86259.A0A4Z1PBP7"/>
<dbReference type="EMBL" id="SNSC02000011">
    <property type="protein sequence ID" value="TID19954.1"/>
    <property type="molecule type" value="Genomic_DNA"/>
</dbReference>
<evidence type="ECO:0000256" key="1">
    <source>
        <dbReference type="SAM" id="SignalP"/>
    </source>
</evidence>